<dbReference type="InterPro" id="IPR022353">
    <property type="entry name" value="Insulin_CS"/>
</dbReference>
<comment type="subunit">
    <text evidence="2">Heterodimer of a B chain and an A chain linked by two disulfide bonds.</text>
</comment>
<evidence type="ECO:0000256" key="3">
    <source>
        <dbReference type="ARBA" id="ARBA00022685"/>
    </source>
</evidence>
<keyword evidence="3" id="KW-0165">Cleavage on pair of basic residues</keyword>
<proteinExistence type="inferred from homology"/>
<keyword evidence="4" id="KW-0732">Signal</keyword>
<dbReference type="AlphaFoldDB" id="A0AAG5DMG4"/>
<evidence type="ECO:0000256" key="4">
    <source>
        <dbReference type="ARBA" id="ARBA00022729"/>
    </source>
</evidence>
<dbReference type="InterPro" id="IPR036438">
    <property type="entry name" value="Insulin-like_sf"/>
</dbReference>
<protein>
    <recommendedName>
        <fullName evidence="7">Insulin-like domain-containing protein</fullName>
    </recommendedName>
</protein>
<comment type="similarity">
    <text evidence="1 6">Belongs to the insulin family.</text>
</comment>
<evidence type="ECO:0000259" key="7">
    <source>
        <dbReference type="SMART" id="SM00078"/>
    </source>
</evidence>
<organism evidence="8 9">
    <name type="scientific">Anopheles atroparvus</name>
    <name type="common">European mosquito</name>
    <dbReference type="NCBI Taxonomy" id="41427"/>
    <lineage>
        <taxon>Eukaryota</taxon>
        <taxon>Metazoa</taxon>
        <taxon>Ecdysozoa</taxon>
        <taxon>Arthropoda</taxon>
        <taxon>Hexapoda</taxon>
        <taxon>Insecta</taxon>
        <taxon>Pterygota</taxon>
        <taxon>Neoptera</taxon>
        <taxon>Endopterygota</taxon>
        <taxon>Diptera</taxon>
        <taxon>Nematocera</taxon>
        <taxon>Culicoidea</taxon>
        <taxon>Culicidae</taxon>
        <taxon>Anophelinae</taxon>
        <taxon>Anopheles</taxon>
    </lineage>
</organism>
<evidence type="ECO:0000256" key="6">
    <source>
        <dbReference type="RuleBase" id="RU000406"/>
    </source>
</evidence>
<sequence length="161" mass="18023">MFTMIFARNAFASLCWAVLTFGSLNVVLSKRLCGEELTKAFNGVCEEFPSYHDTKRSMEVPFEQMLIRLSKPNLYSPYLSEVADTVSGTDVRRFGSLDAANAGLGGAQDRFRSVIGRSAMVRYRRAIEPWTHECCRRSCTVEELTSYCKVVAPGILESNTL</sequence>
<reference evidence="8" key="1">
    <citation type="submission" date="2024-04" db="UniProtKB">
        <authorList>
            <consortium name="EnsemblMetazoa"/>
        </authorList>
    </citation>
    <scope>IDENTIFICATION</scope>
    <source>
        <strain evidence="8">EBRO</strain>
    </source>
</reference>
<dbReference type="GO" id="GO:0005576">
    <property type="term" value="C:extracellular region"/>
    <property type="evidence" value="ECO:0007669"/>
    <property type="project" value="UniProtKB-SubCell"/>
</dbReference>
<dbReference type="Proteomes" id="UP000075880">
    <property type="component" value="Unassembled WGS sequence"/>
</dbReference>
<dbReference type="InterPro" id="IPR016179">
    <property type="entry name" value="Insulin-like"/>
</dbReference>
<name>A0AAG5DMG4_ANOAO</name>
<dbReference type="SUPFAM" id="SSF56994">
    <property type="entry name" value="Insulin-like"/>
    <property type="match status" value="1"/>
</dbReference>
<comment type="subcellular location">
    <subcellularLocation>
        <location evidence="6">Secreted</location>
    </subcellularLocation>
</comment>
<evidence type="ECO:0000313" key="9">
    <source>
        <dbReference type="Proteomes" id="UP000075880"/>
    </source>
</evidence>
<dbReference type="PROSITE" id="PS00262">
    <property type="entry name" value="INSULIN"/>
    <property type="match status" value="1"/>
</dbReference>
<evidence type="ECO:0000256" key="2">
    <source>
        <dbReference type="ARBA" id="ARBA00011207"/>
    </source>
</evidence>
<keyword evidence="9" id="KW-1185">Reference proteome</keyword>
<keyword evidence="6" id="KW-0964">Secreted</keyword>
<dbReference type="PANTHER" id="PTHR13647">
    <property type="entry name" value="INSULIN-LIKE PEPTIDE 2-RELATED"/>
    <property type="match status" value="1"/>
</dbReference>
<dbReference type="PRINTS" id="PR00276">
    <property type="entry name" value="INSULINFAMLY"/>
</dbReference>
<dbReference type="EnsemblMetazoa" id="ENSAATROPT013538">
    <property type="protein sequence ID" value="ENSAATROPP012321"/>
    <property type="gene ID" value="ENSAATROPG010992"/>
</dbReference>
<accession>A0AAG5DMG4</accession>
<keyword evidence="5" id="KW-1015">Disulfide bond</keyword>
<feature type="domain" description="Insulin-like" evidence="7">
    <location>
        <begin position="30"/>
        <end position="148"/>
    </location>
</feature>
<evidence type="ECO:0000256" key="5">
    <source>
        <dbReference type="ARBA" id="ARBA00023157"/>
    </source>
</evidence>
<dbReference type="SMART" id="SM00078">
    <property type="entry name" value="IlGF"/>
    <property type="match status" value="1"/>
</dbReference>
<dbReference type="PANTHER" id="PTHR13647:SF4">
    <property type="entry name" value="INSULIN-LIKE PEPTIDE 1-RELATED"/>
    <property type="match status" value="1"/>
</dbReference>
<dbReference type="Pfam" id="PF00049">
    <property type="entry name" value="Insulin"/>
    <property type="match status" value="1"/>
</dbReference>
<dbReference type="GO" id="GO:0005179">
    <property type="term" value="F:hormone activity"/>
    <property type="evidence" value="ECO:0007669"/>
    <property type="project" value="InterPro"/>
</dbReference>
<evidence type="ECO:0000256" key="1">
    <source>
        <dbReference type="ARBA" id="ARBA00009034"/>
    </source>
</evidence>
<dbReference type="Gene3D" id="1.10.100.10">
    <property type="entry name" value="Insulin-like"/>
    <property type="match status" value="1"/>
</dbReference>
<dbReference type="InterPro" id="IPR022352">
    <property type="entry name" value="Ins/IGF/rlx"/>
</dbReference>
<evidence type="ECO:0000313" key="8">
    <source>
        <dbReference type="EnsemblMetazoa" id="ENSAATROPP012321"/>
    </source>
</evidence>